<organism evidence="1">
    <name type="scientific">Streptococcus thermophilus</name>
    <dbReference type="NCBI Taxonomy" id="1308"/>
    <lineage>
        <taxon>Bacteria</taxon>
        <taxon>Bacillati</taxon>
        <taxon>Bacillota</taxon>
        <taxon>Bacilli</taxon>
        <taxon>Lactobacillales</taxon>
        <taxon>Streptococcaceae</taxon>
        <taxon>Streptococcus</taxon>
    </lineage>
</organism>
<geneLocation type="plasmid" evidence="1">
    <name>pER371</name>
</geneLocation>
<evidence type="ECO:0000313" key="1">
    <source>
        <dbReference type="EMBL" id="AAB80749.1"/>
    </source>
</evidence>
<keyword evidence="1" id="KW-0614">Plasmid</keyword>
<reference evidence="1" key="1">
    <citation type="journal article" date="1997" name="Biotechnol. Lett.">
        <title>Characterization of pER371-based Streptococcus thermophilus-Escherichia coli shuttle vectors.</title>
        <authorList>
            <person name="Solaiman D.K.Y."/>
            <person name="Somkuti G.A."/>
        </authorList>
    </citation>
    <scope>NUCLEOTIDE SEQUENCE</scope>
    <source>
        <strain evidence="1">ST371</strain>
        <plasmid evidence="1">pER371</plasmid>
    </source>
</reference>
<dbReference type="EMBL" id="AF022180">
    <property type="protein sequence ID" value="AAB80749.1"/>
    <property type="molecule type" value="Genomic_DNA"/>
</dbReference>
<sequence>MKPLKTKNNHSRLFVCIGLKHQTQISFCSLEHTVERNQLATFHCKIKRIEYCLVFRHFKVFGRIFCDFQDCFLLLEPFNLANIQLCNLVGAVRINSCFSRHITP</sequence>
<protein>
    <submittedName>
        <fullName evidence="1">Uncharacterized protein</fullName>
    </submittedName>
</protein>
<name>O30929_STRTR</name>
<reference evidence="1" key="2">
    <citation type="journal article" date="1998" name="Appl. Microbiol. Biotechnol.">
        <title>Characterization of a novel Streptococcus thermophilus rolling-circle plasmid used for vector construction.</title>
        <authorList>
            <person name="Solaiman D.K."/>
            <person name="Somkuti G.A."/>
        </authorList>
    </citation>
    <scope>NUCLEOTIDE SEQUENCE</scope>
    <source>
        <strain evidence="1">ST371</strain>
        <plasmid evidence="1">pER371</plasmid>
    </source>
</reference>
<dbReference type="AlphaFoldDB" id="O30929"/>
<proteinExistence type="predicted"/>
<accession>O30929</accession>